<proteinExistence type="predicted"/>
<feature type="region of interest" description="Disordered" evidence="1">
    <location>
        <begin position="28"/>
        <end position="51"/>
    </location>
</feature>
<comment type="caution">
    <text evidence="2">The sequence shown here is derived from an EMBL/GenBank/DDBJ whole genome shotgun (WGS) entry which is preliminary data.</text>
</comment>
<evidence type="ECO:0000313" key="3">
    <source>
        <dbReference type="Proteomes" id="UP001358586"/>
    </source>
</evidence>
<gene>
    <name evidence="2" type="ORF">PVK06_042287</name>
</gene>
<evidence type="ECO:0000256" key="1">
    <source>
        <dbReference type="SAM" id="MobiDB-lite"/>
    </source>
</evidence>
<protein>
    <submittedName>
        <fullName evidence="2">Uncharacterized protein</fullName>
    </submittedName>
</protein>
<reference evidence="2 3" key="1">
    <citation type="submission" date="2023-03" db="EMBL/GenBank/DDBJ databases">
        <title>WGS of Gossypium arboreum.</title>
        <authorList>
            <person name="Yu D."/>
        </authorList>
    </citation>
    <scope>NUCLEOTIDE SEQUENCE [LARGE SCALE GENOMIC DNA]</scope>
    <source>
        <tissue evidence="2">Leaf</tissue>
    </source>
</reference>
<name>A0ABR0MKA7_GOSAR</name>
<feature type="compositionally biased region" description="Polar residues" evidence="1">
    <location>
        <begin position="35"/>
        <end position="48"/>
    </location>
</feature>
<dbReference type="Proteomes" id="UP001358586">
    <property type="component" value="Chromosome 12"/>
</dbReference>
<keyword evidence="3" id="KW-1185">Reference proteome</keyword>
<organism evidence="2 3">
    <name type="scientific">Gossypium arboreum</name>
    <name type="common">Tree cotton</name>
    <name type="synonym">Gossypium nanking</name>
    <dbReference type="NCBI Taxonomy" id="29729"/>
    <lineage>
        <taxon>Eukaryota</taxon>
        <taxon>Viridiplantae</taxon>
        <taxon>Streptophyta</taxon>
        <taxon>Embryophyta</taxon>
        <taxon>Tracheophyta</taxon>
        <taxon>Spermatophyta</taxon>
        <taxon>Magnoliopsida</taxon>
        <taxon>eudicotyledons</taxon>
        <taxon>Gunneridae</taxon>
        <taxon>Pentapetalae</taxon>
        <taxon>rosids</taxon>
        <taxon>malvids</taxon>
        <taxon>Malvales</taxon>
        <taxon>Malvaceae</taxon>
        <taxon>Malvoideae</taxon>
        <taxon>Gossypium</taxon>
    </lineage>
</organism>
<sequence length="93" mass="9900">MRANSLAEHSNELTQCSVSLYLLPANSVDGKERTSSQQELAGTTTDSSRGAAHIQDPLLAILVEAGYQQWVPMVVETGACTKDTARGVSLEPP</sequence>
<dbReference type="EMBL" id="JARKNE010000012">
    <property type="protein sequence ID" value="KAK5774432.1"/>
    <property type="molecule type" value="Genomic_DNA"/>
</dbReference>
<accession>A0ABR0MKA7</accession>
<evidence type="ECO:0000313" key="2">
    <source>
        <dbReference type="EMBL" id="KAK5774432.1"/>
    </source>
</evidence>